<accession>E5ATU8</accession>
<keyword evidence="3" id="KW-0808">Transferase</keyword>
<reference evidence="3 4" key="1">
    <citation type="journal article" date="2011" name="J. Bacteriol.">
        <title>Complete genome sequence of Burkholderia rhizoxinica, an endosymbiont of Rhizopus microsporus.</title>
        <authorList>
            <person name="Lackner G."/>
            <person name="Moebius N."/>
            <person name="Partida-Martinez L."/>
            <person name="Hertweck C."/>
        </authorList>
    </citation>
    <scope>NUCLEOTIDE SEQUENCE [LARGE SCALE GENOMIC DNA]</scope>
    <source>
        <strain evidence="4">DSM 19002 / CIP 109453 / HKI 454</strain>
        <plasmid evidence="3 4">pBRH01</plasmid>
    </source>
</reference>
<sequence>MMAERVDLAAYFERIGYAGAAQPTLQVLSVLHALHPRAIPFENLDPLRGERVWLDLDRIQQKLVTGGRGGYCFEHNTLFAAVLTELGFDVTPMLARVLWMRDGVDVTAKSHMLLHIALPEGPFIADVGFGAITLTAPLRLDAGVVQPTPFEPARLIGQPALQQGYDLEVALGSRWQKVYWFEPRPTYRIDHEMANWYTCAHPDSHFVRELNVCRIVGDVRAVLRNDRLTLRLRDGSDQRRRLASAAELAECLAGTFGINIDGMDIDALFEKVREP</sequence>
<keyword evidence="3" id="KW-0012">Acyltransferase</keyword>
<evidence type="ECO:0000313" key="3">
    <source>
        <dbReference type="EMBL" id="CBW76522.1"/>
    </source>
</evidence>
<comment type="similarity">
    <text evidence="1 2">Belongs to the arylamine N-acetyltransferase family.</text>
</comment>
<dbReference type="EMBL" id="FR687360">
    <property type="protein sequence ID" value="CBW76522.1"/>
    <property type="molecule type" value="Genomic_DNA"/>
</dbReference>
<dbReference type="SUPFAM" id="SSF54001">
    <property type="entry name" value="Cysteine proteinases"/>
    <property type="match status" value="1"/>
</dbReference>
<dbReference type="PRINTS" id="PR01543">
    <property type="entry name" value="ANATRNSFRASE"/>
</dbReference>
<dbReference type="KEGG" id="brh:RBRH_00443"/>
<dbReference type="HOGENOM" id="CLU_049918_1_1_4"/>
<dbReference type="Pfam" id="PF00797">
    <property type="entry name" value="Acetyltransf_2"/>
    <property type="match status" value="1"/>
</dbReference>
<dbReference type="EC" id="2.3.1.118" evidence="3"/>
<dbReference type="Proteomes" id="UP000007437">
    <property type="component" value="Plasmid pBRH01"/>
</dbReference>
<dbReference type="InterPro" id="IPR001447">
    <property type="entry name" value="Arylamine_N-AcTrfase"/>
</dbReference>
<evidence type="ECO:0000256" key="2">
    <source>
        <dbReference type="RuleBase" id="RU003452"/>
    </source>
</evidence>
<dbReference type="InterPro" id="IPR038765">
    <property type="entry name" value="Papain-like_cys_pep_sf"/>
</dbReference>
<dbReference type="Gene3D" id="3.30.2140.10">
    <property type="entry name" value="Arylamine N-acetyltransferase"/>
    <property type="match status" value="1"/>
</dbReference>
<protein>
    <submittedName>
        <fullName evidence="3">N-hydroxyarylamine O-acetyltransferase</fullName>
        <ecNumber evidence="3">2.3.1.118</ecNumber>
    </submittedName>
</protein>
<evidence type="ECO:0000313" key="4">
    <source>
        <dbReference type="Proteomes" id="UP000007437"/>
    </source>
</evidence>
<evidence type="ECO:0000256" key="1">
    <source>
        <dbReference type="ARBA" id="ARBA00006547"/>
    </source>
</evidence>
<dbReference type="PANTHER" id="PTHR11786">
    <property type="entry name" value="N-HYDROXYARYLAMINE O-ACETYLTRANSFERASE"/>
    <property type="match status" value="1"/>
</dbReference>
<keyword evidence="3" id="KW-0614">Plasmid</keyword>
<dbReference type="PANTHER" id="PTHR11786:SF0">
    <property type="entry name" value="ARYLAMINE N-ACETYLTRANSFERASE 4-RELATED"/>
    <property type="match status" value="1"/>
</dbReference>
<dbReference type="GO" id="GO:0046990">
    <property type="term" value="F:N-hydroxyarylamine O-acetyltransferase activity"/>
    <property type="evidence" value="ECO:0007669"/>
    <property type="project" value="UniProtKB-EC"/>
</dbReference>
<geneLocation type="plasmid" evidence="3 4">
    <name>pBRH01</name>
</geneLocation>
<organism evidence="3 4">
    <name type="scientific">Mycetohabitans rhizoxinica (strain DSM 19002 / CIP 109453 / HKI 454)</name>
    <name type="common">Paraburkholderia rhizoxinica</name>
    <dbReference type="NCBI Taxonomy" id="882378"/>
    <lineage>
        <taxon>Bacteria</taxon>
        <taxon>Pseudomonadati</taxon>
        <taxon>Pseudomonadota</taxon>
        <taxon>Betaproteobacteria</taxon>
        <taxon>Burkholderiales</taxon>
        <taxon>Burkholderiaceae</taxon>
        <taxon>Mycetohabitans</taxon>
    </lineage>
</organism>
<name>E5ATU8_MYCRK</name>
<dbReference type="AlphaFoldDB" id="E5ATU8"/>
<dbReference type="Gene3D" id="2.40.128.150">
    <property type="entry name" value="Cysteine proteinases"/>
    <property type="match status" value="1"/>
</dbReference>
<dbReference type="eggNOG" id="COG2162">
    <property type="taxonomic scope" value="Bacteria"/>
</dbReference>
<proteinExistence type="inferred from homology"/>
<gene>
    <name evidence="3" type="ordered locus">RBRH_00443</name>
</gene>